<accession>A0A1L7CUF3</accession>
<gene>
    <name evidence="2" type="ORF">CFRA_09630</name>
</gene>
<dbReference type="STRING" id="1437875.CFRA_09630"/>
<dbReference type="PROSITE" id="PS00062">
    <property type="entry name" value="ALDOKETO_REDUCTASE_2"/>
    <property type="match status" value="1"/>
</dbReference>
<dbReference type="GO" id="GO:0005829">
    <property type="term" value="C:cytosol"/>
    <property type="evidence" value="ECO:0007669"/>
    <property type="project" value="TreeGrafter"/>
</dbReference>
<reference evidence="2 3" key="1">
    <citation type="submission" date="2014-08" db="EMBL/GenBank/DDBJ databases">
        <title>Complete genome sequence of Corynebacterium frankenforstense ST18(T) (=DSM 45800(T)), isolated from raw cow milk.</title>
        <authorList>
            <person name="Ruckert C."/>
            <person name="Albersmeier A."/>
            <person name="Winkler A."/>
            <person name="Lipski A."/>
            <person name="Kalinowski J."/>
        </authorList>
    </citation>
    <scope>NUCLEOTIDE SEQUENCE [LARGE SCALE GENOMIC DNA]</scope>
    <source>
        <strain evidence="2 3">ST18</strain>
    </source>
</reference>
<keyword evidence="3" id="KW-1185">Reference proteome</keyword>
<dbReference type="InterPro" id="IPR050523">
    <property type="entry name" value="AKR_Detox_Biosynth"/>
</dbReference>
<dbReference type="GO" id="GO:0016491">
    <property type="term" value="F:oxidoreductase activity"/>
    <property type="evidence" value="ECO:0007669"/>
    <property type="project" value="InterPro"/>
</dbReference>
<dbReference type="SUPFAM" id="SSF51430">
    <property type="entry name" value="NAD(P)-linked oxidoreductase"/>
    <property type="match status" value="1"/>
</dbReference>
<dbReference type="InterPro" id="IPR036812">
    <property type="entry name" value="NAD(P)_OxRdtase_dom_sf"/>
</dbReference>
<evidence type="ECO:0000313" key="2">
    <source>
        <dbReference type="EMBL" id="APT89461.1"/>
    </source>
</evidence>
<evidence type="ECO:0000259" key="1">
    <source>
        <dbReference type="Pfam" id="PF00248"/>
    </source>
</evidence>
<dbReference type="KEGG" id="cfk:CFRA_09630"/>
<dbReference type="Gene3D" id="3.20.20.100">
    <property type="entry name" value="NADP-dependent oxidoreductase domain"/>
    <property type="match status" value="1"/>
</dbReference>
<sequence length="311" mass="33326">MKVGASDLEVFPLNLGGNTFGWTADKATSFEILDAYREAGGNFIDTADVYSRWGEGLSGGESEQVIGAWLAERGCADEVVVATKVGKLPPNDTVTAAAVTAGCEDSLRRLGLETIPLYYLHADDPQVPVEDQVETMAGLVEAGKIRHVGLSNYPADRMREFFRVSRGTPAFPVAVQPHYNLLHRAEYETELRPVVEQYRPGVFPYFALASGVLTGKYRSAADVAGTARSRFTEGMVTPEALRVVARLEQVAAMHDVEVPTVALAWLRAKGATAPIASVSRTAQLDALVAVAGLQLSPAEVTSLDAVSDPYA</sequence>
<dbReference type="Pfam" id="PF00248">
    <property type="entry name" value="Aldo_ket_red"/>
    <property type="match status" value="1"/>
</dbReference>
<name>A0A1L7CUF3_9CORY</name>
<organism evidence="2 3">
    <name type="scientific">Corynebacterium frankenforstense DSM 45800</name>
    <dbReference type="NCBI Taxonomy" id="1437875"/>
    <lineage>
        <taxon>Bacteria</taxon>
        <taxon>Bacillati</taxon>
        <taxon>Actinomycetota</taxon>
        <taxon>Actinomycetes</taxon>
        <taxon>Mycobacteriales</taxon>
        <taxon>Corynebacteriaceae</taxon>
        <taxon>Corynebacterium</taxon>
    </lineage>
</organism>
<dbReference type="PANTHER" id="PTHR43364:SF6">
    <property type="entry name" value="OXIDOREDUCTASE-RELATED"/>
    <property type="match status" value="1"/>
</dbReference>
<dbReference type="PANTHER" id="PTHR43364">
    <property type="entry name" value="NADH-SPECIFIC METHYLGLYOXAL REDUCTASE-RELATED"/>
    <property type="match status" value="1"/>
</dbReference>
<evidence type="ECO:0000313" key="3">
    <source>
        <dbReference type="Proteomes" id="UP000185434"/>
    </source>
</evidence>
<feature type="domain" description="NADP-dependent oxidoreductase" evidence="1">
    <location>
        <begin position="13"/>
        <end position="307"/>
    </location>
</feature>
<protein>
    <submittedName>
        <fullName evidence="2">Alcohol dehydrogenase</fullName>
    </submittedName>
</protein>
<dbReference type="InterPro" id="IPR023210">
    <property type="entry name" value="NADP_OxRdtase_dom"/>
</dbReference>
<dbReference type="EMBL" id="CP009247">
    <property type="protein sequence ID" value="APT89461.1"/>
    <property type="molecule type" value="Genomic_DNA"/>
</dbReference>
<dbReference type="Proteomes" id="UP000185434">
    <property type="component" value="Chromosome"/>
</dbReference>
<dbReference type="InterPro" id="IPR018170">
    <property type="entry name" value="Aldo/ket_reductase_CS"/>
</dbReference>
<proteinExistence type="predicted"/>
<dbReference type="AlphaFoldDB" id="A0A1L7CUF3"/>